<accession>A0A9P4LK42</accession>
<comment type="caution">
    <text evidence="4">The sequence shown here is derived from an EMBL/GenBank/DDBJ whole genome shotgun (WGS) entry which is preliminary data.</text>
</comment>
<evidence type="ECO:0000256" key="2">
    <source>
        <dbReference type="ARBA" id="ARBA00022857"/>
    </source>
</evidence>
<keyword evidence="3" id="KW-0560">Oxidoreductase</keyword>
<gene>
    <name evidence="4" type="ORF">EK21DRAFT_100848</name>
</gene>
<dbReference type="PANTHER" id="PTHR24320">
    <property type="entry name" value="RETINOL DEHYDROGENASE"/>
    <property type="match status" value="1"/>
</dbReference>
<dbReference type="AlphaFoldDB" id="A0A9P4LK42"/>
<name>A0A9P4LK42_9PLEO</name>
<evidence type="ECO:0000256" key="1">
    <source>
        <dbReference type="ARBA" id="ARBA00006484"/>
    </source>
</evidence>
<dbReference type="PRINTS" id="PR00081">
    <property type="entry name" value="GDHRDH"/>
</dbReference>
<evidence type="ECO:0000313" key="5">
    <source>
        <dbReference type="Proteomes" id="UP000799777"/>
    </source>
</evidence>
<proteinExistence type="inferred from homology"/>
<protein>
    <submittedName>
        <fullName evidence="4">NAD(P)-binding protein</fullName>
    </submittedName>
</protein>
<evidence type="ECO:0000256" key="3">
    <source>
        <dbReference type="ARBA" id="ARBA00023002"/>
    </source>
</evidence>
<evidence type="ECO:0000313" key="4">
    <source>
        <dbReference type="EMBL" id="KAF2029941.1"/>
    </source>
</evidence>
<dbReference type="OrthoDB" id="191139at2759"/>
<dbReference type="PANTHER" id="PTHR24320:SF236">
    <property type="entry name" value="SHORT-CHAIN DEHYDROGENASE-RELATED"/>
    <property type="match status" value="1"/>
</dbReference>
<dbReference type="Proteomes" id="UP000799777">
    <property type="component" value="Unassembled WGS sequence"/>
</dbReference>
<keyword evidence="2" id="KW-0521">NADP</keyword>
<reference evidence="4" key="1">
    <citation type="journal article" date="2020" name="Stud. Mycol.">
        <title>101 Dothideomycetes genomes: a test case for predicting lifestyles and emergence of pathogens.</title>
        <authorList>
            <person name="Haridas S."/>
            <person name="Albert R."/>
            <person name="Binder M."/>
            <person name="Bloem J."/>
            <person name="Labutti K."/>
            <person name="Salamov A."/>
            <person name="Andreopoulos B."/>
            <person name="Baker S."/>
            <person name="Barry K."/>
            <person name="Bills G."/>
            <person name="Bluhm B."/>
            <person name="Cannon C."/>
            <person name="Castanera R."/>
            <person name="Culley D."/>
            <person name="Daum C."/>
            <person name="Ezra D."/>
            <person name="Gonzalez J."/>
            <person name="Henrissat B."/>
            <person name="Kuo A."/>
            <person name="Liang C."/>
            <person name="Lipzen A."/>
            <person name="Lutzoni F."/>
            <person name="Magnuson J."/>
            <person name="Mondo S."/>
            <person name="Nolan M."/>
            <person name="Ohm R."/>
            <person name="Pangilinan J."/>
            <person name="Park H.-J."/>
            <person name="Ramirez L."/>
            <person name="Alfaro M."/>
            <person name="Sun H."/>
            <person name="Tritt A."/>
            <person name="Yoshinaga Y."/>
            <person name="Zwiers L.-H."/>
            <person name="Turgeon B."/>
            <person name="Goodwin S."/>
            <person name="Spatafora J."/>
            <person name="Crous P."/>
            <person name="Grigoriev I."/>
        </authorList>
    </citation>
    <scope>NUCLEOTIDE SEQUENCE</scope>
    <source>
        <strain evidence="4">CBS 110217</strain>
    </source>
</reference>
<organism evidence="4 5">
    <name type="scientific">Setomelanomma holmii</name>
    <dbReference type="NCBI Taxonomy" id="210430"/>
    <lineage>
        <taxon>Eukaryota</taxon>
        <taxon>Fungi</taxon>
        <taxon>Dikarya</taxon>
        <taxon>Ascomycota</taxon>
        <taxon>Pezizomycotina</taxon>
        <taxon>Dothideomycetes</taxon>
        <taxon>Pleosporomycetidae</taxon>
        <taxon>Pleosporales</taxon>
        <taxon>Pleosporineae</taxon>
        <taxon>Phaeosphaeriaceae</taxon>
        <taxon>Setomelanomma</taxon>
    </lineage>
</organism>
<dbReference type="EMBL" id="ML978195">
    <property type="protein sequence ID" value="KAF2029941.1"/>
    <property type="molecule type" value="Genomic_DNA"/>
</dbReference>
<dbReference type="Gene3D" id="3.40.50.720">
    <property type="entry name" value="NAD(P)-binding Rossmann-like Domain"/>
    <property type="match status" value="1"/>
</dbReference>
<dbReference type="Pfam" id="PF00106">
    <property type="entry name" value="adh_short"/>
    <property type="match status" value="1"/>
</dbReference>
<keyword evidence="5" id="KW-1185">Reference proteome</keyword>
<dbReference type="SUPFAM" id="SSF51735">
    <property type="entry name" value="NAD(P)-binding Rossmann-fold domains"/>
    <property type="match status" value="1"/>
</dbReference>
<dbReference type="InterPro" id="IPR036291">
    <property type="entry name" value="NAD(P)-bd_dom_sf"/>
</dbReference>
<dbReference type="InterPro" id="IPR002347">
    <property type="entry name" value="SDR_fam"/>
</dbReference>
<comment type="similarity">
    <text evidence="1">Belongs to the short-chain dehydrogenases/reductases (SDR) family.</text>
</comment>
<dbReference type="GO" id="GO:0016491">
    <property type="term" value="F:oxidoreductase activity"/>
    <property type="evidence" value="ECO:0007669"/>
    <property type="project" value="UniProtKB-KW"/>
</dbReference>
<sequence>MHKISRNVSQAFPPKPTFTESSLSDLKGKVYIVTGASAGVGKELSGLLYSRNATVYLATRNANKTAAANDWIKQSHPTSSGALHFLKLDLNDLEGIKPAAEEFLSKEKRLDVLFNNAGVMVPPKGSVTKQGYEQQLGTDCLAPFLFTKLLTPLLLQTAKSSPAGSVRVVWVSSSAAELIAPTGGVDMTNLNYANDKQDWHKYGVSKGGNVLHALEYQRRHQSQGITSVALNPGNLKSDLQRHVTWFQNFVIGFMLYPPVMGAYTQLFAGLAPEVKNIEEGSWVIPWGRIGSVSKNYVGGSTAGEFWKWSEGEVARFV</sequence>